<keyword evidence="6" id="KW-1185">Reference proteome</keyword>
<dbReference type="InterPro" id="IPR043502">
    <property type="entry name" value="DNA/RNA_pol_sf"/>
</dbReference>
<dbReference type="Gene3D" id="3.30.70.270">
    <property type="match status" value="1"/>
</dbReference>
<protein>
    <submittedName>
        <fullName evidence="5">Protein NLRC3</fullName>
    </submittedName>
</protein>
<evidence type="ECO:0000313" key="6">
    <source>
        <dbReference type="Proteomes" id="UP000186817"/>
    </source>
</evidence>
<keyword evidence="1" id="KW-0677">Repeat</keyword>
<organism evidence="5 6">
    <name type="scientific">Symbiodinium microadriaticum</name>
    <name type="common">Dinoflagellate</name>
    <name type="synonym">Zooxanthella microadriatica</name>
    <dbReference type="NCBI Taxonomy" id="2951"/>
    <lineage>
        <taxon>Eukaryota</taxon>
        <taxon>Sar</taxon>
        <taxon>Alveolata</taxon>
        <taxon>Dinophyceae</taxon>
        <taxon>Suessiales</taxon>
        <taxon>Symbiodiniaceae</taxon>
        <taxon>Symbiodinium</taxon>
    </lineage>
</organism>
<dbReference type="SUPFAM" id="SSF52047">
    <property type="entry name" value="RNI-like"/>
    <property type="match status" value="1"/>
</dbReference>
<evidence type="ECO:0000256" key="3">
    <source>
        <dbReference type="SAM" id="MobiDB-lite"/>
    </source>
</evidence>
<dbReference type="Pfam" id="PF20708">
    <property type="entry name" value="DUF6822"/>
    <property type="match status" value="1"/>
</dbReference>
<feature type="compositionally biased region" description="Basic and acidic residues" evidence="3">
    <location>
        <begin position="128"/>
        <end position="142"/>
    </location>
</feature>
<name>A0A1Q9EV25_SYMMI</name>
<dbReference type="SUPFAM" id="SSF56672">
    <property type="entry name" value="DNA/RNA polymerases"/>
    <property type="match status" value="1"/>
</dbReference>
<feature type="domain" description="Reverse transcriptase" evidence="4">
    <location>
        <begin position="770"/>
        <end position="1008"/>
    </location>
</feature>
<dbReference type="InterPro" id="IPR049225">
    <property type="entry name" value="DUF6822"/>
</dbReference>
<dbReference type="Gene3D" id="3.80.10.10">
    <property type="entry name" value="Ribonuclease Inhibitor"/>
    <property type="match status" value="2"/>
</dbReference>
<feature type="region of interest" description="Disordered" evidence="3">
    <location>
        <begin position="2250"/>
        <end position="2274"/>
    </location>
</feature>
<gene>
    <name evidence="5" type="primary">NLRC3</name>
    <name evidence="5" type="ORF">AK812_SmicGene4944</name>
</gene>
<dbReference type="InterPro" id="IPR000477">
    <property type="entry name" value="RT_dom"/>
</dbReference>
<proteinExistence type="predicted"/>
<feature type="compositionally biased region" description="Basic and acidic residues" evidence="3">
    <location>
        <begin position="1109"/>
        <end position="1141"/>
    </location>
</feature>
<evidence type="ECO:0000256" key="1">
    <source>
        <dbReference type="ARBA" id="ARBA00022737"/>
    </source>
</evidence>
<sequence length="2313" mass="256491">MGKKKAPSEKEVAELVQSKLAQGGGRLQLRGISLANASSSLTEVFRQGPALQAVNFSGCDLNAASVRLLLEARGGAPRADSPGPLLLCTWRWWSTGVRSGTITGKMAVSTGRIPLPGGLNDELDADLDEPKRPGDRGEDRGASPKKPRQGHPAEAGTGGVTMDALRSLLAEQSVSLLQAQQLQISTALSAFEERQGGRMDKLEHRVHEQGSAVEGLEARLRDLGDRLAKVESQGAPAVGHGPDRRSTLVFGGWAPETRRMVLLHQLDQALTGLKLKSYLDCDPFTTGARRSVSLCQFRARPNETQGEARQRMLHVVQTVNSAKLELEGGVRPLWCSFSKSPEERGRAALAAVVKKAVLRAAPHRAADLDVEFQSGRSWIKEDQISGMGTAPTEVREPRVVHTKGGEGWIDDRTLARRLREETSLSLHMLICPLRARTIGQGRSHLRRSMNPVARDVEKMISSFFKKSPEREKGGVIKNLRVGQWFRIDIVPSGEGQEEVHAHFAQLPDSANRVIYQGDVNTGFGWVDEHEGMTAVPKEGKGGILHKVITERELAFGVPEPAQINTPTSRPRQEGRQGQCIDVMCYKGIRCRGWGIHEDSYMKVGTDHELCFSQFALQERRQHRRHETRPRTWVGGVAQIDRMDQEYIEQLAAQCTKPQPSQGYKDTPEIKQAFKAAKLSGTAAKWKQALKMRKQARRLWEQERLVRASQGDWQSFKALKPRKQVGWDLGFAEAQQGEPHQVVHDHLAAVYQGEEITGVTSPWEGDVVTFTLEELTVGVSQLKRGKAVGVDKTSTELVQGLMEVPGGRQTSDYLYSIIRLFELSREWGKPLVVFKLDLEKAFDTLDRGSLMQRLEERLGPGAELNCWRELLRGTVGHLQTPWGATRLPMTRGIKQGAVESPTLFAWIAELAMSEAISKYGWHNTDRLFEGLQSEEMLYKDDGMVWGDSPHTVQGRVAQLASELSRYGLRLNPKKCQLYASPKVEGERAILVEGVRVEAADTLEVMGLVLRVGMSIYELASPLASRARAKFWELKHIFRAQGGSMKQRARVMQKVVGGTALWCVCCLPPDAATMTMLNSVQLQLMVWSPVATSRLQPESVEGKGNGVGAADGRDSGKPPQDRRKQDHDEEPDYTIRDLQKSVEGDATGLMQGSSTRQEGWFTKAKKEFSALHGKGESSQTALLLRDHLRNIDDARLHAAVQAHLPDILETADAEDSGGSGEPEVTAVQWVRSVLMELARLAGLSSSDKEILLTPVSGFDLLPQNGADEEDHADETEEDIASLFQQGDRTNTWEDLMEQLGRWFDSGLAVDLALAMLRQYDLFGNYSARFLPVVAEGGLGEDGTDDRTHPAEIGNVNEAGTGKLFDEIGEFELQKKFGMWQWCPRDDEATRATVSTDPAPTAPADTVPVINEAAGIPDLQQPMLPSQAVEMWRYLLFARDAFTVPDSWLPLSMLRDIQVHMEAMSEHNLAMMTTGLVSVIRFLMAELSQTMDFAQAIINTRDHGEAPVDIDDDQEPEPEMEGDGSSMMQAFFESSGKDTMPRRWARAMLRLHKELEAQPKPMRIQSIAALRGCMPALMLQREATTWQAQLQALLVAVQEDSQAAEGEMAVPVGWVQSWVEEISAFIPGFRFRQPPQAVDSLPDQEIDELVREEAEEAAWRGAEHRRDEEEEARREAHEHLCEQEAQHLLEEAAAYKRWERTMEKNSLKRSTPGAEPAEGKRQCCLSVEVASSSSDRPRVLHTLSFDVPTNGSALTFSFRANMQSAPSEVSTEPVVENQGEVPPEDSSAVQSGEHLGPAQPSVLHDSLTANRDSVPELLQLMEFEEYAHLYDKWKRGDLTQQQVVQMYGTEAMELMLAQEAVGAAVDDEGHGGSGEVALTEQDRNISATEDHKGMYQNADGVWQRIPFSRFEAIYGQWRAGHRTDDQIGACYGEVWLALFRQWKVWGLDGIWPYLYRVLDALEDCAVPSAVGREFMLPDALPLPLRVPWSTVKVFYQCWKQGSLTDRDVVERFGEIWLVLFQKIAKLGVSGAKRDLDVYVDWDIPDVQQSIGPATRDEPDKSALDMAELREIQLGSNPLGPEGAEVIAQFLPAAPLLERLALGSASTGDGARCLTAWLRNAKALVAANLRCNGISAAVCAELLAAASANSTMEEFSLAANEASPEMLERLEEAMVKHMFVKSLASSKKCDLRHRGISDVGARVLAEELRHQDCLLSLDLRGNSITEVGVLDLRHAVAAHPGQLTEVLLTDKSPASRRLAGKREPGPFGGQSHYTEEPPNPWRVLGLDVDQMEFKEVLVLRYNPRFYHTYIDEDMMGR</sequence>
<feature type="region of interest" description="Disordered" evidence="3">
    <location>
        <begin position="108"/>
        <end position="159"/>
    </location>
</feature>
<dbReference type="PROSITE" id="PS50878">
    <property type="entry name" value="RT_POL"/>
    <property type="match status" value="1"/>
</dbReference>
<feature type="region of interest" description="Disordered" evidence="3">
    <location>
        <begin position="1502"/>
        <end position="1521"/>
    </location>
</feature>
<comment type="caution">
    <text evidence="5">The sequence shown here is derived from an EMBL/GenBank/DDBJ whole genome shotgun (WGS) entry which is preliminary data.</text>
</comment>
<evidence type="ECO:0000259" key="4">
    <source>
        <dbReference type="PROSITE" id="PS50878"/>
    </source>
</evidence>
<dbReference type="PANTHER" id="PTHR24111:SF0">
    <property type="entry name" value="LEUCINE-RICH REPEAT-CONTAINING PROTEIN"/>
    <property type="match status" value="1"/>
</dbReference>
<feature type="coiled-coil region" evidence="2">
    <location>
        <begin position="199"/>
        <end position="233"/>
    </location>
</feature>
<reference evidence="5 6" key="1">
    <citation type="submission" date="2016-02" db="EMBL/GenBank/DDBJ databases">
        <title>Genome analysis of coral dinoflagellate symbionts highlights evolutionary adaptations to a symbiotic lifestyle.</title>
        <authorList>
            <person name="Aranda M."/>
            <person name="Li Y."/>
            <person name="Liew Y.J."/>
            <person name="Baumgarten S."/>
            <person name="Simakov O."/>
            <person name="Wilson M."/>
            <person name="Piel J."/>
            <person name="Ashoor H."/>
            <person name="Bougouffa S."/>
            <person name="Bajic V.B."/>
            <person name="Ryu T."/>
            <person name="Ravasi T."/>
            <person name="Bayer T."/>
            <person name="Micklem G."/>
            <person name="Kim H."/>
            <person name="Bhak J."/>
            <person name="Lajeunesse T.C."/>
            <person name="Voolstra C.R."/>
        </authorList>
    </citation>
    <scope>NUCLEOTIDE SEQUENCE [LARGE SCALE GENOMIC DNA]</scope>
    <source>
        <strain evidence="5 6">CCMP2467</strain>
    </source>
</reference>
<dbReference type="PANTHER" id="PTHR24111">
    <property type="entry name" value="LEUCINE-RICH REPEAT-CONTAINING PROTEIN 34"/>
    <property type="match status" value="1"/>
</dbReference>
<feature type="region of interest" description="Disordered" evidence="3">
    <location>
        <begin position="1761"/>
        <end position="1803"/>
    </location>
</feature>
<evidence type="ECO:0000256" key="2">
    <source>
        <dbReference type="SAM" id="Coils"/>
    </source>
</evidence>
<dbReference type="EMBL" id="LSRX01000062">
    <property type="protein sequence ID" value="OLQ11265.1"/>
    <property type="molecule type" value="Genomic_DNA"/>
</dbReference>
<dbReference type="InterPro" id="IPR032675">
    <property type="entry name" value="LRR_dom_sf"/>
</dbReference>
<feature type="compositionally biased region" description="Acidic residues" evidence="3">
    <location>
        <begin position="1505"/>
        <end position="1519"/>
    </location>
</feature>
<keyword evidence="2" id="KW-0175">Coiled coil</keyword>
<dbReference type="Pfam" id="PF00078">
    <property type="entry name" value="RVT_1"/>
    <property type="match status" value="1"/>
</dbReference>
<feature type="region of interest" description="Disordered" evidence="3">
    <location>
        <begin position="1093"/>
        <end position="1154"/>
    </location>
</feature>
<dbReference type="InterPro" id="IPR043128">
    <property type="entry name" value="Rev_trsase/Diguanyl_cyclase"/>
</dbReference>
<accession>A0A1Q9EV25</accession>
<dbReference type="OrthoDB" id="419189at2759"/>
<evidence type="ECO:0000313" key="5">
    <source>
        <dbReference type="EMBL" id="OLQ11265.1"/>
    </source>
</evidence>
<dbReference type="Proteomes" id="UP000186817">
    <property type="component" value="Unassembled WGS sequence"/>
</dbReference>
<dbReference type="SMART" id="SM00368">
    <property type="entry name" value="LRR_RI"/>
    <property type="match status" value="3"/>
</dbReference>
<dbReference type="InterPro" id="IPR052201">
    <property type="entry name" value="LRR-containing_regulator"/>
</dbReference>